<dbReference type="STRING" id="1619036.US58_C0042G0001"/>
<organism evidence="1 2">
    <name type="scientific">Candidatus Magasanikbacteria bacterium GW2011_GWA2_37_8</name>
    <dbReference type="NCBI Taxonomy" id="1619036"/>
    <lineage>
        <taxon>Bacteria</taxon>
        <taxon>Candidatus Magasanikiibacteriota</taxon>
    </lineage>
</organism>
<gene>
    <name evidence="1" type="ORF">US58_C0042G0001</name>
</gene>
<dbReference type="Proteomes" id="UP000034333">
    <property type="component" value="Unassembled WGS sequence"/>
</dbReference>
<proteinExistence type="predicted"/>
<accession>A0A0G0KEP0</accession>
<dbReference type="SUPFAM" id="SSF53448">
    <property type="entry name" value="Nucleotide-diphospho-sugar transferases"/>
    <property type="match status" value="1"/>
</dbReference>
<protein>
    <submittedName>
        <fullName evidence="1">Glycosyl transferase family 2</fullName>
    </submittedName>
</protein>
<reference evidence="1 2" key="1">
    <citation type="journal article" date="2015" name="Nature">
        <title>rRNA introns, odd ribosomes, and small enigmatic genomes across a large radiation of phyla.</title>
        <authorList>
            <person name="Brown C.T."/>
            <person name="Hug L.A."/>
            <person name="Thomas B.C."/>
            <person name="Sharon I."/>
            <person name="Castelle C.J."/>
            <person name="Singh A."/>
            <person name="Wilkins M.J."/>
            <person name="Williams K.H."/>
            <person name="Banfield J.F."/>
        </authorList>
    </citation>
    <scope>NUCLEOTIDE SEQUENCE [LARGE SCALE GENOMIC DNA]</scope>
</reference>
<comment type="caution">
    <text evidence="1">The sequence shown here is derived from an EMBL/GenBank/DDBJ whole genome shotgun (WGS) entry which is preliminary data.</text>
</comment>
<evidence type="ECO:0000313" key="2">
    <source>
        <dbReference type="Proteomes" id="UP000034333"/>
    </source>
</evidence>
<dbReference type="EMBL" id="LBTN01000042">
    <property type="protein sequence ID" value="KKQ39061.1"/>
    <property type="molecule type" value="Genomic_DNA"/>
</dbReference>
<evidence type="ECO:0000313" key="1">
    <source>
        <dbReference type="EMBL" id="KKQ39061.1"/>
    </source>
</evidence>
<name>A0A0G0KEP0_9BACT</name>
<dbReference type="GO" id="GO:0016740">
    <property type="term" value="F:transferase activity"/>
    <property type="evidence" value="ECO:0007669"/>
    <property type="project" value="UniProtKB-KW"/>
</dbReference>
<dbReference type="Gene3D" id="3.90.550.10">
    <property type="entry name" value="Spore Coat Polysaccharide Biosynthesis Protein SpsA, Chain A"/>
    <property type="match status" value="1"/>
</dbReference>
<sequence length="233" mass="27561">MAAKQNGLEIIAAANEGFTSQIDAVGMKLYRNRRAVEWLTRQEWAKDSENKEVREIYGKPVREVFGVSGAFPMYRKNLLDKVLLPGNNLFDPTYHSYKEDLDLAYRLRNAGYVSYVLLDAVAYHDRTGAGPKEMGDWAALKNKKKQSYFVQYHSYKNHLRTLYKNEYWQNILMDFFPIVWYELKKLGYLLLINPSIIFKGWVEIIKDRSYTRSARVKILASRKMYWKGIRRWF</sequence>
<dbReference type="AlphaFoldDB" id="A0A0G0KEP0"/>
<keyword evidence="1" id="KW-0808">Transferase</keyword>
<dbReference type="InterPro" id="IPR029044">
    <property type="entry name" value="Nucleotide-diphossugar_trans"/>
</dbReference>